<keyword evidence="4 7" id="KW-0371">Homeobox</keyword>
<comment type="subcellular location">
    <subcellularLocation>
        <location evidence="1 7 8">Nucleus</location>
    </subcellularLocation>
</comment>
<dbReference type="SUPFAM" id="SSF46689">
    <property type="entry name" value="Homeodomain-like"/>
    <property type="match status" value="1"/>
</dbReference>
<evidence type="ECO:0000256" key="6">
    <source>
        <dbReference type="ARBA" id="ARBA00023242"/>
    </source>
</evidence>
<evidence type="ECO:0000256" key="4">
    <source>
        <dbReference type="ARBA" id="ARBA00023155"/>
    </source>
</evidence>
<evidence type="ECO:0000313" key="15">
    <source>
        <dbReference type="WBParaSite" id="ECPE_0001011501-mRNA-1"/>
    </source>
</evidence>
<dbReference type="PRINTS" id="PR00028">
    <property type="entry name" value="POUDOMAIN"/>
</dbReference>
<evidence type="ECO:0000313" key="14">
    <source>
        <dbReference type="Proteomes" id="UP000272942"/>
    </source>
</evidence>
<dbReference type="PROSITE" id="PS00027">
    <property type="entry name" value="HOMEOBOX_1"/>
    <property type="match status" value="1"/>
</dbReference>
<dbReference type="FunFam" id="1.10.260.40:FF:000007">
    <property type="entry name" value="POU domain protein"/>
    <property type="match status" value="1"/>
</dbReference>
<dbReference type="PANTHER" id="PTHR11636">
    <property type="entry name" value="POU DOMAIN"/>
    <property type="match status" value="1"/>
</dbReference>
<dbReference type="Proteomes" id="UP000272942">
    <property type="component" value="Unassembled WGS sequence"/>
</dbReference>
<dbReference type="SUPFAM" id="SSF47413">
    <property type="entry name" value="lambda repressor-like DNA-binding domains"/>
    <property type="match status" value="1"/>
</dbReference>
<evidence type="ECO:0000259" key="11">
    <source>
        <dbReference type="PROSITE" id="PS50071"/>
    </source>
</evidence>
<evidence type="ECO:0000256" key="8">
    <source>
        <dbReference type="RuleBase" id="RU000682"/>
    </source>
</evidence>
<feature type="region of interest" description="Disordered" evidence="10">
    <location>
        <begin position="177"/>
        <end position="203"/>
    </location>
</feature>
<keyword evidence="6 7" id="KW-0539">Nucleus</keyword>
<dbReference type="InterPro" id="IPR017970">
    <property type="entry name" value="Homeobox_CS"/>
</dbReference>
<dbReference type="PROSITE" id="PS51179">
    <property type="entry name" value="POU_3"/>
    <property type="match status" value="1"/>
</dbReference>
<dbReference type="GO" id="GO:0000981">
    <property type="term" value="F:DNA-binding transcription factor activity, RNA polymerase II-specific"/>
    <property type="evidence" value="ECO:0007669"/>
    <property type="project" value="InterPro"/>
</dbReference>
<keyword evidence="5 9" id="KW-0804">Transcription</keyword>
<dbReference type="Pfam" id="PF00157">
    <property type="entry name" value="Pou"/>
    <property type="match status" value="1"/>
</dbReference>
<dbReference type="SMART" id="SM00352">
    <property type="entry name" value="POU"/>
    <property type="match status" value="1"/>
</dbReference>
<dbReference type="InterPro" id="IPR013847">
    <property type="entry name" value="POU"/>
</dbReference>
<feature type="compositionally biased region" description="Polar residues" evidence="10">
    <location>
        <begin position="353"/>
        <end position="365"/>
    </location>
</feature>
<dbReference type="Pfam" id="PF00046">
    <property type="entry name" value="Homeodomain"/>
    <property type="match status" value="1"/>
</dbReference>
<dbReference type="PROSITE" id="PS00465">
    <property type="entry name" value="POU_2"/>
    <property type="match status" value="1"/>
</dbReference>
<dbReference type="SMART" id="SM00389">
    <property type="entry name" value="HOX"/>
    <property type="match status" value="1"/>
</dbReference>
<dbReference type="GO" id="GO:0000978">
    <property type="term" value="F:RNA polymerase II cis-regulatory region sequence-specific DNA binding"/>
    <property type="evidence" value="ECO:0007669"/>
    <property type="project" value="TreeGrafter"/>
</dbReference>
<evidence type="ECO:0000313" key="13">
    <source>
        <dbReference type="EMBL" id="VDP86453.1"/>
    </source>
</evidence>
<evidence type="ECO:0000256" key="9">
    <source>
        <dbReference type="RuleBase" id="RU361194"/>
    </source>
</evidence>
<feature type="compositionally biased region" description="Basic and acidic residues" evidence="10">
    <location>
        <begin position="601"/>
        <end position="612"/>
    </location>
</feature>
<dbReference type="InterPro" id="IPR009057">
    <property type="entry name" value="Homeodomain-like_sf"/>
</dbReference>
<dbReference type="GO" id="GO:0005634">
    <property type="term" value="C:nucleus"/>
    <property type="evidence" value="ECO:0007669"/>
    <property type="project" value="UniProtKB-SubCell"/>
</dbReference>
<dbReference type="PROSITE" id="PS50071">
    <property type="entry name" value="HOMEOBOX_2"/>
    <property type="match status" value="1"/>
</dbReference>
<evidence type="ECO:0000256" key="3">
    <source>
        <dbReference type="ARBA" id="ARBA00023125"/>
    </source>
</evidence>
<comment type="similarity">
    <text evidence="9">Belongs to the POU transcription factor family.</text>
</comment>
<dbReference type="EMBL" id="UZAN01048452">
    <property type="protein sequence ID" value="VDP86453.1"/>
    <property type="molecule type" value="Genomic_DNA"/>
</dbReference>
<dbReference type="AlphaFoldDB" id="A0A183ASZ8"/>
<evidence type="ECO:0000256" key="10">
    <source>
        <dbReference type="SAM" id="MobiDB-lite"/>
    </source>
</evidence>
<protein>
    <recommendedName>
        <fullName evidence="9">POU domain protein</fullName>
    </recommendedName>
</protein>
<evidence type="ECO:0000259" key="12">
    <source>
        <dbReference type="PROSITE" id="PS51179"/>
    </source>
</evidence>
<feature type="region of interest" description="Disordered" evidence="10">
    <location>
        <begin position="1"/>
        <end position="29"/>
    </location>
</feature>
<reference evidence="13 14" key="2">
    <citation type="submission" date="2018-11" db="EMBL/GenBank/DDBJ databases">
        <authorList>
            <consortium name="Pathogen Informatics"/>
        </authorList>
    </citation>
    <scope>NUCLEOTIDE SEQUENCE [LARGE SCALE GENOMIC DNA]</scope>
    <source>
        <strain evidence="13 14">Egypt</strain>
    </source>
</reference>
<evidence type="ECO:0000256" key="7">
    <source>
        <dbReference type="PROSITE-ProRule" id="PRU00108"/>
    </source>
</evidence>
<reference evidence="15" key="1">
    <citation type="submission" date="2016-06" db="UniProtKB">
        <authorList>
            <consortium name="WormBaseParasite"/>
        </authorList>
    </citation>
    <scope>IDENTIFICATION</scope>
</reference>
<feature type="DNA-binding region" description="Homeobox" evidence="7">
    <location>
        <begin position="612"/>
        <end position="671"/>
    </location>
</feature>
<keyword evidence="3 7" id="KW-0238">DNA-binding</keyword>
<evidence type="ECO:0000256" key="1">
    <source>
        <dbReference type="ARBA" id="ARBA00004123"/>
    </source>
</evidence>
<accession>A0A183ASZ8</accession>
<dbReference type="WBParaSite" id="ECPE_0001011501-mRNA-1">
    <property type="protein sequence ID" value="ECPE_0001011501-mRNA-1"/>
    <property type="gene ID" value="ECPE_0001011501"/>
</dbReference>
<proteinExistence type="inferred from homology"/>
<gene>
    <name evidence="13" type="ORF">ECPE_LOCUS10083</name>
</gene>
<feature type="compositionally biased region" description="Polar residues" evidence="10">
    <location>
        <begin position="1"/>
        <end position="16"/>
    </location>
</feature>
<keyword evidence="2" id="KW-0805">Transcription regulation</keyword>
<dbReference type="CDD" id="cd00086">
    <property type="entry name" value="homeodomain"/>
    <property type="match status" value="1"/>
</dbReference>
<dbReference type="InterPro" id="IPR000327">
    <property type="entry name" value="POU_dom"/>
</dbReference>
<dbReference type="PANTHER" id="PTHR11636:SF70">
    <property type="entry name" value="INHIBITORY POU PROTEIN"/>
    <property type="match status" value="1"/>
</dbReference>
<dbReference type="Gene3D" id="1.10.10.60">
    <property type="entry name" value="Homeodomain-like"/>
    <property type="match status" value="1"/>
</dbReference>
<organism evidence="15">
    <name type="scientific">Echinostoma caproni</name>
    <dbReference type="NCBI Taxonomy" id="27848"/>
    <lineage>
        <taxon>Eukaryota</taxon>
        <taxon>Metazoa</taxon>
        <taxon>Spiralia</taxon>
        <taxon>Lophotrochozoa</taxon>
        <taxon>Platyhelminthes</taxon>
        <taxon>Trematoda</taxon>
        <taxon>Digenea</taxon>
        <taxon>Plagiorchiida</taxon>
        <taxon>Echinostomata</taxon>
        <taxon>Echinostomatoidea</taxon>
        <taxon>Echinostomatidae</taxon>
        <taxon>Echinostoma</taxon>
    </lineage>
</organism>
<dbReference type="Gene3D" id="1.10.260.40">
    <property type="entry name" value="lambda repressor-like DNA-binding domains"/>
    <property type="match status" value="1"/>
</dbReference>
<evidence type="ECO:0000256" key="2">
    <source>
        <dbReference type="ARBA" id="ARBA00023015"/>
    </source>
</evidence>
<evidence type="ECO:0000256" key="5">
    <source>
        <dbReference type="ARBA" id="ARBA00023163"/>
    </source>
</evidence>
<feature type="region of interest" description="Disordered" evidence="10">
    <location>
        <begin position="585"/>
        <end position="622"/>
    </location>
</feature>
<dbReference type="OrthoDB" id="6358449at2759"/>
<keyword evidence="14" id="KW-1185">Reference proteome</keyword>
<feature type="domain" description="POU-specific" evidence="12">
    <location>
        <begin position="506"/>
        <end position="583"/>
    </location>
</feature>
<name>A0A183ASZ8_9TREM</name>
<dbReference type="InterPro" id="IPR001356">
    <property type="entry name" value="HD"/>
</dbReference>
<dbReference type="InterPro" id="IPR010982">
    <property type="entry name" value="Lambda_DNA-bd_dom_sf"/>
</dbReference>
<dbReference type="InterPro" id="IPR050255">
    <property type="entry name" value="POU_domain_TF"/>
</dbReference>
<sequence>MGSKQTQASTKQSFNFQDEFDGSLERPWKSNSLEASSTGCRAKCSAPVTGPDLIDQSPVVSGNLSEYRIGDLVRSYNSSTVAHDSAGVPAIPIPIPHIRTPDSDSMITDYSDRMADHNSWAPDLFQSSWNPHRLVSQASRTERPVKINMCGGVENSRPHSDLLDTCSLLTARNYSIRDSPTHPERLSRLRPQSYDSQSSQENDLGDLGLNLNCAQQLGNRHTCHQLDTESPTKKCPNVTISPWGWANMCRDTNTEVVGQSYPHGTTINELETRMNLTQLPQMYPEMTNENTEIGERSYSSHANTRLWLKTEPYNVQETTNLTAQRNATHSQPVSHFSSADGNYQCVTTIGPDTINTPDQTRQISHGDSGESKHSPSSAYLQQLTFSPSEKWYHSLGLLSAFTQILAPSHCNHPAEVDKESISRVQEYETICDRSDAEPPKSTCTPVPRAQTHHPCLSTGPISTESNLWTVPDRLEHAYCHHDSVPFPSTEFDPDPCTTHPCLFGTLSESTLDELKQFACKFKQRRMKLGVTQAEVGRALGRMQLGQFGCLSQSTICRFESLTLSHNNMLVLKPILEKWLEQMEAQARASPSSLPGSPTDAIEPRDGSMDPERRRRRTSITEPEKRMLEAYFQVEPKPTSEELGRIANGIRLRKSVVRVWFCNQRQKQKRMQMKHHMSRDTQVCHPTTPTASNMHCYND</sequence>
<feature type="region of interest" description="Disordered" evidence="10">
    <location>
        <begin position="349"/>
        <end position="375"/>
    </location>
</feature>
<feature type="domain" description="Homeobox" evidence="11">
    <location>
        <begin position="610"/>
        <end position="670"/>
    </location>
</feature>